<evidence type="ECO:0000256" key="2">
    <source>
        <dbReference type="ARBA" id="ARBA00022574"/>
    </source>
</evidence>
<feature type="repeat" description="WD" evidence="6">
    <location>
        <begin position="216"/>
        <end position="257"/>
    </location>
</feature>
<protein>
    <recommendedName>
        <fullName evidence="10">Denticleless</fullName>
    </recommendedName>
</protein>
<dbReference type="PROSITE" id="PS50082">
    <property type="entry name" value="WD_REPEATS_2"/>
    <property type="match status" value="2"/>
</dbReference>
<evidence type="ECO:0000256" key="3">
    <source>
        <dbReference type="ARBA" id="ARBA00022737"/>
    </source>
</evidence>
<gene>
    <name evidence="8" type="ORF">OXX778_LOCUS10466</name>
</gene>
<evidence type="ECO:0000256" key="5">
    <source>
        <dbReference type="ARBA" id="ARBA00038344"/>
    </source>
</evidence>
<dbReference type="PROSITE" id="PS00678">
    <property type="entry name" value="WD_REPEATS_1"/>
    <property type="match status" value="2"/>
</dbReference>
<dbReference type="InterPro" id="IPR001680">
    <property type="entry name" value="WD40_rpt"/>
</dbReference>
<evidence type="ECO:0000256" key="6">
    <source>
        <dbReference type="PROSITE-ProRule" id="PRU00221"/>
    </source>
</evidence>
<evidence type="ECO:0000256" key="1">
    <source>
        <dbReference type="ARBA" id="ARBA00004906"/>
    </source>
</evidence>
<reference evidence="8" key="1">
    <citation type="submission" date="2021-02" db="EMBL/GenBank/DDBJ databases">
        <authorList>
            <person name="Nowell W R."/>
        </authorList>
    </citation>
    <scope>NUCLEOTIDE SEQUENCE</scope>
    <source>
        <strain evidence="8">Ploen Becks lab</strain>
    </source>
</reference>
<evidence type="ECO:0000313" key="9">
    <source>
        <dbReference type="Proteomes" id="UP000663879"/>
    </source>
</evidence>
<organism evidence="8 9">
    <name type="scientific">Brachionus calyciflorus</name>
    <dbReference type="NCBI Taxonomy" id="104777"/>
    <lineage>
        <taxon>Eukaryota</taxon>
        <taxon>Metazoa</taxon>
        <taxon>Spiralia</taxon>
        <taxon>Gnathifera</taxon>
        <taxon>Rotifera</taxon>
        <taxon>Eurotatoria</taxon>
        <taxon>Monogononta</taxon>
        <taxon>Pseudotrocha</taxon>
        <taxon>Ploima</taxon>
        <taxon>Brachionidae</taxon>
        <taxon>Brachionus</taxon>
    </lineage>
</organism>
<dbReference type="OrthoDB" id="2096344at2759"/>
<dbReference type="InterPro" id="IPR019775">
    <property type="entry name" value="WD40_repeat_CS"/>
</dbReference>
<dbReference type="Proteomes" id="UP000663879">
    <property type="component" value="Unassembled WGS sequence"/>
</dbReference>
<name>A0A813YC26_9BILA</name>
<dbReference type="PROSITE" id="PS50294">
    <property type="entry name" value="WD_REPEATS_REGION"/>
    <property type="match status" value="1"/>
</dbReference>
<accession>A0A813YC26</accession>
<dbReference type="PANTHER" id="PTHR22852:SF0">
    <property type="entry name" value="DENTICLELESS PROTEIN HOMOLOG"/>
    <property type="match status" value="1"/>
</dbReference>
<comment type="pathway">
    <text evidence="1">Protein modification; protein ubiquitination.</text>
</comment>
<dbReference type="EMBL" id="CAJNOC010001662">
    <property type="protein sequence ID" value="CAF0882115.1"/>
    <property type="molecule type" value="Genomic_DNA"/>
</dbReference>
<keyword evidence="2 6" id="KW-0853">WD repeat</keyword>
<dbReference type="SUPFAM" id="SSF50978">
    <property type="entry name" value="WD40 repeat-like"/>
    <property type="match status" value="1"/>
</dbReference>
<dbReference type="AlphaFoldDB" id="A0A813YC26"/>
<dbReference type="InterPro" id="IPR015943">
    <property type="entry name" value="WD40/YVTN_repeat-like_dom_sf"/>
</dbReference>
<evidence type="ECO:0000256" key="4">
    <source>
        <dbReference type="ARBA" id="ARBA00022786"/>
    </source>
</evidence>
<dbReference type="GO" id="GO:0043161">
    <property type="term" value="P:proteasome-mediated ubiquitin-dependent protein catabolic process"/>
    <property type="evidence" value="ECO:0007669"/>
    <property type="project" value="TreeGrafter"/>
</dbReference>
<dbReference type="InterPro" id="IPR051865">
    <property type="entry name" value="WD-repeat_CDT2_adapter"/>
</dbReference>
<keyword evidence="9" id="KW-1185">Reference proteome</keyword>
<keyword evidence="3" id="KW-0677">Repeat</keyword>
<dbReference type="SMART" id="SM00320">
    <property type="entry name" value="WD40"/>
    <property type="match status" value="5"/>
</dbReference>
<sequence length="725" mass="83127">MTNLPFSVLKHLHSNFSNFYSNNDNKYEIIDSNRVPYIAKYNREILNFLSVADENGCIKLFRTYPKLILTKEIAAQKSCIYDLEWLSSNHLACGGGDQFVSVYDIQTSQRTAVLRGQTESIKSITSIPQNPFVLASGSRDGSVFVFDIRCNKYQPTVEIINELNIDAESCLFRAINTLNKAHYTETLPVNNQRSILKSKASNISTPHSPSVNHHNQNRKSSPVACVLFQNDHFLISAGVTDGLIKVWDTRKIYTSTSKKPHEPTPVYTFDYQSDSACKKGFSNLMFNGTRTHLYSNCMNHNLYESNMLTYDSRHTRVVNQALRPRVHKNFHLNNSNFIKSSISQCDNFILTGSSDFNAYIYSINQNSNLACFKKYLPVIVLKGHTNEVTTVDWNPFDPNQVVTCSDDNSIRLWNVKRELDLIETKECNVLRSEIIDEFKSVENADGENENLDFDDELLEKRDENYISGIIFNKKMYNKYRPHSTGVFDDNFFINFENKNFLRKPRIVKNQINFDEMDFEDELCLKCENINIDKVNTNYETSPTSTILSSIENDLVESKIEPNQKGFKKLKSILSDLPINILPESNDILAENQVIKSEAKINLSNVFSALCKNSNIIKPKSIKRRIVKLKKSPDSAEEGLTQQNILTNLNRTPLTSKKRNIKDDLDGKNESEFTKTPKTKKRLIMSECQTPSRSDTAHHIKTHNTPSHPNRTILDFFKVRQQQDLN</sequence>
<comment type="similarity">
    <text evidence="5">Belongs to the WD repeat cdt2 family.</text>
</comment>
<evidence type="ECO:0008006" key="10">
    <source>
        <dbReference type="Google" id="ProtNLM"/>
    </source>
</evidence>
<evidence type="ECO:0000256" key="7">
    <source>
        <dbReference type="SAM" id="MobiDB-lite"/>
    </source>
</evidence>
<feature type="compositionally biased region" description="Basic and acidic residues" evidence="7">
    <location>
        <begin position="660"/>
        <end position="674"/>
    </location>
</feature>
<proteinExistence type="inferred from homology"/>
<comment type="caution">
    <text evidence="8">The sequence shown here is derived from an EMBL/GenBank/DDBJ whole genome shotgun (WGS) entry which is preliminary data.</text>
</comment>
<dbReference type="GO" id="GO:0030674">
    <property type="term" value="F:protein-macromolecule adaptor activity"/>
    <property type="evidence" value="ECO:0007669"/>
    <property type="project" value="TreeGrafter"/>
</dbReference>
<dbReference type="GO" id="GO:0005634">
    <property type="term" value="C:nucleus"/>
    <property type="evidence" value="ECO:0007669"/>
    <property type="project" value="TreeGrafter"/>
</dbReference>
<dbReference type="InterPro" id="IPR036322">
    <property type="entry name" value="WD40_repeat_dom_sf"/>
</dbReference>
<evidence type="ECO:0000313" key="8">
    <source>
        <dbReference type="EMBL" id="CAF0882115.1"/>
    </source>
</evidence>
<keyword evidence="4" id="KW-0833">Ubl conjugation pathway</keyword>
<feature type="repeat" description="WD" evidence="6">
    <location>
        <begin position="381"/>
        <end position="416"/>
    </location>
</feature>
<feature type="region of interest" description="Disordered" evidence="7">
    <location>
        <begin position="656"/>
        <end position="709"/>
    </location>
</feature>
<dbReference type="PANTHER" id="PTHR22852">
    <property type="entry name" value="LETHAL 2 DENTICLELESS PROTEIN RETINOIC ACID-REGULATED NUCLEAR MATRIX-ASSOCIATED PROTEIN"/>
    <property type="match status" value="1"/>
</dbReference>
<dbReference type="Gene3D" id="2.130.10.10">
    <property type="entry name" value="YVTN repeat-like/Quinoprotein amine dehydrogenase"/>
    <property type="match status" value="2"/>
</dbReference>
<dbReference type="Pfam" id="PF00400">
    <property type="entry name" value="WD40"/>
    <property type="match status" value="3"/>
</dbReference>